<dbReference type="AlphaFoldDB" id="A0A2M8Q998"/>
<reference evidence="1 2" key="1">
    <citation type="submission" date="2017-11" db="EMBL/GenBank/DDBJ databases">
        <title>Evolution of Phototrophy in the Chloroflexi Phylum Driven by Horizontal Gene Transfer.</title>
        <authorList>
            <person name="Ward L.M."/>
            <person name="Hemp J."/>
            <person name="Shih P.M."/>
            <person name="Mcglynn S.E."/>
            <person name="Fischer W."/>
        </authorList>
    </citation>
    <scope>NUCLEOTIDE SEQUENCE [LARGE SCALE GENOMIC DNA]</scope>
    <source>
        <strain evidence="1">JP3_7</strain>
    </source>
</reference>
<organism evidence="1 2">
    <name type="scientific">Candidatus Thermofonsia Clade 3 bacterium</name>
    <dbReference type="NCBI Taxonomy" id="2364212"/>
    <lineage>
        <taxon>Bacteria</taxon>
        <taxon>Bacillati</taxon>
        <taxon>Chloroflexota</taxon>
        <taxon>Candidatus Thermofontia</taxon>
        <taxon>Candidatus Thermofonsia Clade 3</taxon>
    </lineage>
</organism>
<comment type="caution">
    <text evidence="1">The sequence shown here is derived from an EMBL/GenBank/DDBJ whole genome shotgun (WGS) entry which is preliminary data.</text>
</comment>
<evidence type="ECO:0000313" key="1">
    <source>
        <dbReference type="EMBL" id="PJF46372.1"/>
    </source>
</evidence>
<name>A0A2M8Q998_9CHLR</name>
<proteinExistence type="predicted"/>
<accession>A0A2M8Q998</accession>
<dbReference type="CDD" id="cd02980">
    <property type="entry name" value="TRX_Fd_family"/>
    <property type="match status" value="1"/>
</dbReference>
<dbReference type="EMBL" id="PGTN01000251">
    <property type="protein sequence ID" value="PJF46372.1"/>
    <property type="molecule type" value="Genomic_DNA"/>
</dbReference>
<sequence length="194" mass="21938">MRTSQPHTRVLRGDGKYINLILKTGHLFVCKGCCCGHVERGHPPVPEELFHNEWERRKLRHRLHLTIGGCLGPCPLSNVVLLNFDGTNLWFQSFNTEWQVLTLYDYIEAMLAANRLLPVPEALRPFVFNFYAWQAQQSAQVIGDVPVTDTPASLEAVVAPILVLSHADTDLLVVRRVRELLPADFPAVRPLPLE</sequence>
<protein>
    <submittedName>
        <fullName evidence="1">Cobalt chelatase</fullName>
    </submittedName>
</protein>
<gene>
    <name evidence="1" type="ORF">CUN48_14140</name>
</gene>
<feature type="non-terminal residue" evidence="1">
    <location>
        <position position="194"/>
    </location>
</feature>
<dbReference type="Proteomes" id="UP000230790">
    <property type="component" value="Unassembled WGS sequence"/>
</dbReference>
<dbReference type="Gene3D" id="3.40.30.10">
    <property type="entry name" value="Glutaredoxin"/>
    <property type="match status" value="1"/>
</dbReference>
<evidence type="ECO:0000313" key="2">
    <source>
        <dbReference type="Proteomes" id="UP000230790"/>
    </source>
</evidence>